<protein>
    <submittedName>
        <fullName evidence="8">Oxidoreductase-like</fullName>
    </submittedName>
</protein>
<evidence type="ECO:0000313" key="8">
    <source>
        <dbReference type="EMBL" id="CDH51654.1"/>
    </source>
</evidence>
<keyword evidence="1" id="KW-0479">Metal-binding</keyword>
<feature type="compositionally biased region" description="Polar residues" evidence="5">
    <location>
        <begin position="777"/>
        <end position="786"/>
    </location>
</feature>
<evidence type="ECO:0000313" key="9">
    <source>
        <dbReference type="Proteomes" id="UP000027586"/>
    </source>
</evidence>
<dbReference type="CDD" id="cd16454">
    <property type="entry name" value="RING-H2_PA-TM-RING"/>
    <property type="match status" value="1"/>
</dbReference>
<dbReference type="Gene3D" id="3.50.50.60">
    <property type="entry name" value="FAD/NAD(P)-binding domain"/>
    <property type="match status" value="1"/>
</dbReference>
<dbReference type="Gene3D" id="3.30.40.10">
    <property type="entry name" value="Zinc/RING finger domain, C3HC4 (zinc finger)"/>
    <property type="match status" value="1"/>
</dbReference>
<dbReference type="OrthoDB" id="498204at2759"/>
<dbReference type="InterPro" id="IPR013083">
    <property type="entry name" value="Znf_RING/FYVE/PHD"/>
</dbReference>
<gene>
    <name evidence="8" type="ORF">LCOR_03230.1</name>
</gene>
<reference evidence="8" key="1">
    <citation type="submission" date="2013-08" db="EMBL/GenBank/DDBJ databases">
        <title>Gene expansion shapes genome architecture in the human pathogen Lichtheimia corymbifera: an evolutionary genomics analysis in the ancient terrestrial Mucorales (Mucoromycotina).</title>
        <authorList>
            <person name="Schwartze V.U."/>
            <person name="Winter S."/>
            <person name="Shelest E."/>
            <person name="Marcet-Houben M."/>
            <person name="Horn F."/>
            <person name="Wehner S."/>
            <person name="Hoffmann K."/>
            <person name="Riege K."/>
            <person name="Sammeth M."/>
            <person name="Nowrousian M."/>
            <person name="Valiante V."/>
            <person name="Linde J."/>
            <person name="Jacobsen I.D."/>
            <person name="Marz M."/>
            <person name="Brakhage A.A."/>
            <person name="Gabaldon T."/>
            <person name="Bocker S."/>
            <person name="Voigt K."/>
        </authorList>
    </citation>
    <scope>NUCLEOTIDE SEQUENCE [LARGE SCALE GENOMIC DNA]</scope>
    <source>
        <strain evidence="8">FSU 9682</strain>
    </source>
</reference>
<dbReference type="InterPro" id="IPR006076">
    <property type="entry name" value="FAD-dep_OxRdtase"/>
</dbReference>
<name>A0A068RNV4_9FUNG</name>
<comment type="caution">
    <text evidence="8">The sequence shown here is derived from an EMBL/GenBank/DDBJ whole genome shotgun (WGS) entry which is preliminary data.</text>
</comment>
<dbReference type="Pfam" id="PF13639">
    <property type="entry name" value="zf-RING_2"/>
    <property type="match status" value="1"/>
</dbReference>
<dbReference type="EMBL" id="CBTN010000010">
    <property type="protein sequence ID" value="CDH51654.1"/>
    <property type="molecule type" value="Genomic_DNA"/>
</dbReference>
<dbReference type="PROSITE" id="PS00518">
    <property type="entry name" value="ZF_RING_1"/>
    <property type="match status" value="1"/>
</dbReference>
<feature type="compositionally biased region" description="Low complexity" evidence="5">
    <location>
        <begin position="760"/>
        <end position="776"/>
    </location>
</feature>
<feature type="transmembrane region" description="Helical" evidence="6">
    <location>
        <begin position="624"/>
        <end position="643"/>
    </location>
</feature>
<dbReference type="Pfam" id="PF01266">
    <property type="entry name" value="DAO"/>
    <property type="match status" value="1"/>
</dbReference>
<keyword evidence="6" id="KW-0472">Membrane</keyword>
<evidence type="ECO:0000256" key="3">
    <source>
        <dbReference type="ARBA" id="ARBA00022833"/>
    </source>
</evidence>
<evidence type="ECO:0000256" key="5">
    <source>
        <dbReference type="SAM" id="MobiDB-lite"/>
    </source>
</evidence>
<feature type="region of interest" description="Disordered" evidence="5">
    <location>
        <begin position="747"/>
        <end position="793"/>
    </location>
</feature>
<dbReference type="SUPFAM" id="SSF51905">
    <property type="entry name" value="FAD/NAD(P)-binding domain"/>
    <property type="match status" value="1"/>
</dbReference>
<dbReference type="AlphaFoldDB" id="A0A068RNV4"/>
<keyword evidence="2 4" id="KW-0863">Zinc-finger</keyword>
<dbReference type="InterPro" id="IPR017907">
    <property type="entry name" value="Znf_RING_CS"/>
</dbReference>
<organism evidence="8 9">
    <name type="scientific">Lichtheimia corymbifera JMRC:FSU:9682</name>
    <dbReference type="NCBI Taxonomy" id="1263082"/>
    <lineage>
        <taxon>Eukaryota</taxon>
        <taxon>Fungi</taxon>
        <taxon>Fungi incertae sedis</taxon>
        <taxon>Mucoromycota</taxon>
        <taxon>Mucoromycotina</taxon>
        <taxon>Mucoromycetes</taxon>
        <taxon>Mucorales</taxon>
        <taxon>Lichtheimiaceae</taxon>
        <taxon>Lichtheimia</taxon>
    </lineage>
</organism>
<dbReference type="PANTHER" id="PTHR13847">
    <property type="entry name" value="SARCOSINE DEHYDROGENASE-RELATED"/>
    <property type="match status" value="1"/>
</dbReference>
<dbReference type="GO" id="GO:0005737">
    <property type="term" value="C:cytoplasm"/>
    <property type="evidence" value="ECO:0007669"/>
    <property type="project" value="TreeGrafter"/>
</dbReference>
<dbReference type="Proteomes" id="UP000027586">
    <property type="component" value="Unassembled WGS sequence"/>
</dbReference>
<evidence type="ECO:0000256" key="4">
    <source>
        <dbReference type="PROSITE-ProRule" id="PRU00175"/>
    </source>
</evidence>
<evidence type="ECO:0000256" key="6">
    <source>
        <dbReference type="SAM" id="Phobius"/>
    </source>
</evidence>
<keyword evidence="6" id="KW-1133">Transmembrane helix</keyword>
<keyword evidence="6" id="KW-0812">Transmembrane</keyword>
<dbReference type="STRING" id="1263082.A0A068RNV4"/>
<dbReference type="PANTHER" id="PTHR13847:SF150">
    <property type="entry name" value="OXIDOREDUCTASE TDA3-RELATED"/>
    <property type="match status" value="1"/>
</dbReference>
<evidence type="ECO:0000256" key="2">
    <source>
        <dbReference type="ARBA" id="ARBA00022771"/>
    </source>
</evidence>
<dbReference type="GO" id="GO:0008270">
    <property type="term" value="F:zinc ion binding"/>
    <property type="evidence" value="ECO:0007669"/>
    <property type="project" value="UniProtKB-KW"/>
</dbReference>
<evidence type="ECO:0000259" key="7">
    <source>
        <dbReference type="PROSITE" id="PS50089"/>
    </source>
</evidence>
<dbReference type="PROSITE" id="PS50089">
    <property type="entry name" value="ZF_RING_2"/>
    <property type="match status" value="1"/>
</dbReference>
<dbReference type="InterPro" id="IPR036188">
    <property type="entry name" value="FAD/NAD-bd_sf"/>
</dbReference>
<dbReference type="InterPro" id="IPR001841">
    <property type="entry name" value="Znf_RING"/>
</dbReference>
<evidence type="ECO:0000256" key="1">
    <source>
        <dbReference type="ARBA" id="ARBA00022723"/>
    </source>
</evidence>
<feature type="compositionally biased region" description="Basic and acidic residues" evidence="5">
    <location>
        <begin position="747"/>
        <end position="756"/>
    </location>
</feature>
<accession>A0A068RNV4</accession>
<keyword evidence="9" id="KW-1185">Reference proteome</keyword>
<sequence>MHVVIIGAGAIGSSTAYFLSQRAKKNDVQITVIEKTGVACAASGRAGGFIARDWSDGTPLGPLSRKSYQLHGELANRLGGEAKYGYRHVNTYSALLQSKKGKSRHGSVPGEVAWIDQEKVRRVEQLGVPSSTAQVHPRQFTQTLMDAAVATGSVKLRCGQGVARLAYASADNKVVTGVVLDNGETVEADAVVVCMGPWSGLLEMQGRRRTNHLPIHGVRAHSIIFEPNQPVPAEALFTAVIDGSQSHEPEVYPRPDGTVYMCGATDNSDPLPPSADQVKVKDSAIEQLELLRELIAPSLLGKTTIRQACYLPISRDDMPFIGAHPSHSQLYLATGHSCWGILNSPVTGLMISELLLDGRITCVEREAVEAFDPKGRFSTLCVFGTRDNPFIWQAVVEYDSVSERNYVAGSSLKQYSQDFQTVVVHNDLHGYSQRLLLDLGHGCNETTTIDNVISWNGNISSNLLSIPSIALIERGRHNNCQLWSHKINNALALSSQHNLNITAILIADNTTYDDANTISLPTTANNPPIWNTTLPPIRNATLMPDNDIDSAATNIHAAVYFTPALYGAELKAMIRTYSADDRRYVQLRMFFEETTFLVNTTSGDAESQDDSDDVEGSNNANNGYLAYVIAAATTLVFVGMVCLRWCRKSRDDESAVDTSGVVLGQEQTRRLSFTVLNNLCPVQELVKVDTKNTVCAVCLEELKANDLVRILPCNHGFCVACIDLWLTKKSSLCPICKYDCDPNHHQQRSSSEHATEGDDSSSSPAQQQQQQPPSTSETTVGLQQVRVTRPAPAASAAVVITPSTLPS</sequence>
<dbReference type="VEuPathDB" id="FungiDB:LCOR_03230.1"/>
<feature type="domain" description="RING-type" evidence="7">
    <location>
        <begin position="695"/>
        <end position="737"/>
    </location>
</feature>
<dbReference type="SUPFAM" id="SSF57850">
    <property type="entry name" value="RING/U-box"/>
    <property type="match status" value="1"/>
</dbReference>
<keyword evidence="3" id="KW-0862">Zinc</keyword>
<proteinExistence type="predicted"/>
<dbReference type="Gene3D" id="3.30.9.10">
    <property type="entry name" value="D-Amino Acid Oxidase, subunit A, domain 2"/>
    <property type="match status" value="1"/>
</dbReference>
<dbReference type="SMART" id="SM00184">
    <property type="entry name" value="RING"/>
    <property type="match status" value="1"/>
</dbReference>